<dbReference type="STRING" id="1420916.AU14_17665"/>
<protein>
    <submittedName>
        <fullName evidence="1">Uncharacterized protein</fullName>
    </submittedName>
</protein>
<dbReference type="HOGENOM" id="CLU_2898968_0_0_6"/>
<organism evidence="1 2">
    <name type="scientific">Marinobacter similis</name>
    <dbReference type="NCBI Taxonomy" id="1420916"/>
    <lineage>
        <taxon>Bacteria</taxon>
        <taxon>Pseudomonadati</taxon>
        <taxon>Pseudomonadota</taxon>
        <taxon>Gammaproteobacteria</taxon>
        <taxon>Pseudomonadales</taxon>
        <taxon>Marinobacteraceae</taxon>
        <taxon>Marinobacter</taxon>
    </lineage>
</organism>
<gene>
    <name evidence="1" type="ORF">AU14_17665</name>
</gene>
<evidence type="ECO:0000313" key="1">
    <source>
        <dbReference type="EMBL" id="AHI30295.1"/>
    </source>
</evidence>
<proteinExistence type="predicted"/>
<sequence length="62" mass="7127">MDFTFVVQDFLLEAVHRDDFFNSERLGQATKWMASSKESEFIINREAGNPCFELGGLYFLGT</sequence>
<dbReference type="AlphaFoldDB" id="W5YMM9"/>
<accession>W5YMM9</accession>
<dbReference type="KEGG" id="msx:AU14_17665"/>
<dbReference type="Proteomes" id="UP000061489">
    <property type="component" value="Chromosome"/>
</dbReference>
<keyword evidence="2" id="KW-1185">Reference proteome</keyword>
<name>W5YMM9_9GAMM</name>
<evidence type="ECO:0000313" key="2">
    <source>
        <dbReference type="Proteomes" id="UP000061489"/>
    </source>
</evidence>
<dbReference type="EMBL" id="CP007151">
    <property type="protein sequence ID" value="AHI30295.1"/>
    <property type="molecule type" value="Genomic_DNA"/>
</dbReference>
<reference evidence="1 2" key="1">
    <citation type="journal article" date="2014" name="Genome Announc.">
        <title>Draft Genome Sequences of Marinobacter similis A3d10T and Marinobacter salarius R9SW1T.</title>
        <authorList>
            <person name="Ivanova E.P."/>
            <person name="Ng H.J."/>
            <person name="Webb H.K."/>
            <person name="Feng G."/>
            <person name="Oshima K."/>
            <person name="Hattori M."/>
            <person name="Ohkuma M."/>
            <person name="Sergeev A.F."/>
            <person name="Mikhailov V.V."/>
            <person name="Crawford R.J."/>
            <person name="Sawabe T."/>
        </authorList>
    </citation>
    <scope>NUCLEOTIDE SEQUENCE [LARGE SCALE GENOMIC DNA]</scope>
    <source>
        <strain evidence="1 2">A3d10</strain>
    </source>
</reference>